<dbReference type="Pfam" id="PF00535">
    <property type="entry name" value="Glycos_transf_2"/>
    <property type="match status" value="1"/>
</dbReference>
<organism evidence="2 3">
    <name type="scientific">Bacteroides difficilis</name>
    <dbReference type="NCBI Taxonomy" id="2763021"/>
    <lineage>
        <taxon>Bacteria</taxon>
        <taxon>Pseudomonadati</taxon>
        <taxon>Bacteroidota</taxon>
        <taxon>Bacteroidia</taxon>
        <taxon>Bacteroidales</taxon>
        <taxon>Bacteroidaceae</taxon>
        <taxon>Bacteroides</taxon>
    </lineage>
</organism>
<dbReference type="CDD" id="cd00761">
    <property type="entry name" value="Glyco_tranf_GTA_type"/>
    <property type="match status" value="1"/>
</dbReference>
<evidence type="ECO:0000259" key="1">
    <source>
        <dbReference type="Pfam" id="PF00535"/>
    </source>
</evidence>
<feature type="domain" description="Glycosyltransferase 2-like" evidence="1">
    <location>
        <begin position="3"/>
        <end position="135"/>
    </location>
</feature>
<gene>
    <name evidence="2" type="ORF">H8S67_12940</name>
</gene>
<protein>
    <submittedName>
        <fullName evidence="2">Glycosyltransferase family 2 protein</fullName>
    </submittedName>
</protein>
<dbReference type="PANTHER" id="PTHR22916">
    <property type="entry name" value="GLYCOSYLTRANSFERASE"/>
    <property type="match status" value="1"/>
</dbReference>
<evidence type="ECO:0000313" key="2">
    <source>
        <dbReference type="EMBL" id="MBC5605573.1"/>
    </source>
</evidence>
<proteinExistence type="predicted"/>
<keyword evidence="3" id="KW-1185">Reference proteome</keyword>
<dbReference type="InterPro" id="IPR001173">
    <property type="entry name" value="Glyco_trans_2-like"/>
</dbReference>
<dbReference type="Proteomes" id="UP000600600">
    <property type="component" value="Unassembled WGS sequence"/>
</dbReference>
<accession>A0ABR7CCU7</accession>
<dbReference type="PANTHER" id="PTHR22916:SF3">
    <property type="entry name" value="UDP-GLCNAC:BETAGAL BETA-1,3-N-ACETYLGLUCOSAMINYLTRANSFERASE-LIKE PROTEIN 1"/>
    <property type="match status" value="1"/>
</dbReference>
<dbReference type="SUPFAM" id="SSF53448">
    <property type="entry name" value="Nucleotide-diphospho-sugar transferases"/>
    <property type="match status" value="1"/>
</dbReference>
<evidence type="ECO:0000313" key="3">
    <source>
        <dbReference type="Proteomes" id="UP000600600"/>
    </source>
</evidence>
<dbReference type="Gene3D" id="3.90.550.10">
    <property type="entry name" value="Spore Coat Polysaccharide Biosynthesis Protein SpsA, Chain A"/>
    <property type="match status" value="1"/>
</dbReference>
<dbReference type="RefSeq" id="WP_186967550.1">
    <property type="nucleotide sequence ID" value="NZ_JACOOE010000006.1"/>
</dbReference>
<dbReference type="InterPro" id="IPR029044">
    <property type="entry name" value="Nucleotide-diphossugar_trans"/>
</dbReference>
<name>A0ABR7CCU7_9BACE</name>
<comment type="caution">
    <text evidence="2">The sequence shown here is derived from an EMBL/GenBank/DDBJ whole genome shotgun (WGS) entry which is preliminary data.</text>
</comment>
<dbReference type="EMBL" id="JACOOE010000006">
    <property type="protein sequence ID" value="MBC5605573.1"/>
    <property type="molecule type" value="Genomic_DNA"/>
</dbReference>
<reference evidence="2 3" key="1">
    <citation type="submission" date="2020-08" db="EMBL/GenBank/DDBJ databases">
        <title>Genome public.</title>
        <authorList>
            <person name="Liu C."/>
            <person name="Sun Q."/>
        </authorList>
    </citation>
    <scope>NUCLEOTIDE SEQUENCE [LARGE SCALE GENOMIC DNA]</scope>
    <source>
        <strain evidence="2 3">M27</strain>
    </source>
</reference>
<sequence length="312" mass="36203">MISVVIPLYNKEKQIANTLHSVLRQTFQNFEIVVVDDGSTDNSVQEVEKVNDIRIRIVHQKNAGVSAARNKGIEEAKYDLIAFLDADDKWKEECLETQYYLFQKYPQCSVYACGYEFSDSNGNVSGTIIRKLPFQGEDGILSNYFEVASCSHPPIWTSAVMVKKDAIQAIGGFPVGIKSGEDLLTWARLATHYSIAYCRKVQAIFIQDFSHNINQVPSRLHDNSDIVEIELIKLLSFLDSSQRKHFYHYLSLWFKMRTSVYLRIYDIRHTWKYGLKSIRYNITNYKVYFMMFMVLLPRSVQQIIKDKYASHE</sequence>